<evidence type="ECO:0000313" key="4">
    <source>
        <dbReference type="Proteomes" id="UP001164632"/>
    </source>
</evidence>
<name>A0AA47E4F4_9GAMM</name>
<evidence type="ECO:0000256" key="1">
    <source>
        <dbReference type="ARBA" id="ARBA00006484"/>
    </source>
</evidence>
<dbReference type="PRINTS" id="PR00080">
    <property type="entry name" value="SDRFAMILY"/>
</dbReference>
<dbReference type="EMBL" id="CP113257">
    <property type="protein sequence ID" value="WAE53975.1"/>
    <property type="molecule type" value="Genomic_DNA"/>
</dbReference>
<dbReference type="Gene3D" id="3.40.50.720">
    <property type="entry name" value="NAD(P)-binding Rossmann-like Domain"/>
    <property type="match status" value="1"/>
</dbReference>
<comment type="similarity">
    <text evidence="1">Belongs to the short-chain dehydrogenases/reductases (SDR) family.</text>
</comment>
<dbReference type="RefSeq" id="WP_267932407.1">
    <property type="nucleotide sequence ID" value="NZ_CP113257.1"/>
</dbReference>
<evidence type="ECO:0000313" key="3">
    <source>
        <dbReference type="EMBL" id="WAE53975.1"/>
    </source>
</evidence>
<dbReference type="PANTHER" id="PTHR43477:SF1">
    <property type="entry name" value="DIHYDROANTICAPSIN 7-DEHYDROGENASE"/>
    <property type="match status" value="1"/>
</dbReference>
<dbReference type="PANTHER" id="PTHR43477">
    <property type="entry name" value="DIHYDROANTICAPSIN 7-DEHYDROGENASE"/>
    <property type="match status" value="1"/>
</dbReference>
<dbReference type="FunFam" id="3.40.50.720:FF:000084">
    <property type="entry name" value="Short-chain dehydrogenase reductase"/>
    <property type="match status" value="1"/>
</dbReference>
<gene>
    <name evidence="3" type="ORF">OSV15_07315</name>
</gene>
<protein>
    <submittedName>
        <fullName evidence="3">Glucose 1-dehydrogenase</fullName>
        <ecNumber evidence="3">1.1.1.47</ecNumber>
    </submittedName>
</protein>
<dbReference type="AlphaFoldDB" id="A0AA47E4F4"/>
<evidence type="ECO:0000256" key="2">
    <source>
        <dbReference type="ARBA" id="ARBA00023002"/>
    </source>
</evidence>
<dbReference type="Proteomes" id="UP001164632">
    <property type="component" value="Chromosome"/>
</dbReference>
<proteinExistence type="inferred from homology"/>
<dbReference type="InterPro" id="IPR002347">
    <property type="entry name" value="SDR_fam"/>
</dbReference>
<dbReference type="InterPro" id="IPR051122">
    <property type="entry name" value="SDR_DHRS6-like"/>
</dbReference>
<dbReference type="EC" id="1.1.1.47" evidence="3"/>
<dbReference type="InterPro" id="IPR036291">
    <property type="entry name" value="NAD(P)-bd_dom_sf"/>
</dbReference>
<dbReference type="Pfam" id="PF13561">
    <property type="entry name" value="adh_short_C2"/>
    <property type="match status" value="1"/>
</dbReference>
<organism evidence="3 4">
    <name type="scientific">Stutzerimonas frequens</name>
    <dbReference type="NCBI Taxonomy" id="2968969"/>
    <lineage>
        <taxon>Bacteria</taxon>
        <taxon>Pseudomonadati</taxon>
        <taxon>Pseudomonadota</taxon>
        <taxon>Gammaproteobacteria</taxon>
        <taxon>Pseudomonadales</taxon>
        <taxon>Pseudomonadaceae</taxon>
        <taxon>Stutzerimonas</taxon>
    </lineage>
</organism>
<dbReference type="GO" id="GO:0047936">
    <property type="term" value="F:glucose 1-dehydrogenase [NAD(P)+] activity"/>
    <property type="evidence" value="ECO:0007669"/>
    <property type="project" value="UniProtKB-EC"/>
</dbReference>
<keyword evidence="2 3" id="KW-0560">Oxidoreductase</keyword>
<dbReference type="SUPFAM" id="SSF51735">
    <property type="entry name" value="NAD(P)-binding Rossmann-fold domains"/>
    <property type="match status" value="1"/>
</dbReference>
<dbReference type="NCBIfam" id="NF005559">
    <property type="entry name" value="PRK07231.1"/>
    <property type="match status" value="1"/>
</dbReference>
<accession>A0AA47E4F4</accession>
<dbReference type="PRINTS" id="PR00081">
    <property type="entry name" value="GDHRDH"/>
</dbReference>
<sequence length="250" mass="26562">MNRVQDKVIIVTGGAMGMGQSHSELLASHGAWVFVADMNVELGQTTVAGIRKSGGKADFLKLDVTNEADWHAAVGQVIERAGRIDVLINNAGILILKPVQDTTNEDWDRIFDVNARSVFIGTRAVVPYMQRAGKGNIVNVSSIYGLVGAPGASAYEASKGAVRLFSKSCAVDLAPFNIRVNSVHPGVIETQMTRDLLADPAIRPALLGPTLLKRPAQPIEVSQAVLFLASDESSFVHGAELVVDGGYTAN</sequence>
<reference evidence="3" key="1">
    <citation type="submission" date="2022-11" db="EMBL/GenBank/DDBJ databases">
        <title>Genomic of Pseudomonas TF18.</title>
        <authorList>
            <person name="Liu T."/>
        </authorList>
    </citation>
    <scope>NUCLEOTIDE SEQUENCE</scope>
    <source>
        <strain evidence="3">TF18</strain>
    </source>
</reference>